<keyword evidence="4" id="KW-0130">Cell adhesion</keyword>
<dbReference type="InterPro" id="IPR028435">
    <property type="entry name" value="Plakophilin/d_Catenin"/>
</dbReference>
<dbReference type="GO" id="GO:0005634">
    <property type="term" value="C:nucleus"/>
    <property type="evidence" value="ECO:0007669"/>
    <property type="project" value="TreeGrafter"/>
</dbReference>
<feature type="region of interest" description="Disordered" evidence="7">
    <location>
        <begin position="286"/>
        <end position="368"/>
    </location>
</feature>
<dbReference type="InterPro" id="IPR011989">
    <property type="entry name" value="ARM-like"/>
</dbReference>
<feature type="compositionally biased region" description="Polar residues" evidence="7">
    <location>
        <begin position="258"/>
        <end position="271"/>
    </location>
</feature>
<dbReference type="OrthoDB" id="3245100at2759"/>
<evidence type="ECO:0000256" key="7">
    <source>
        <dbReference type="SAM" id="MobiDB-lite"/>
    </source>
</evidence>
<dbReference type="Gene3D" id="1.25.10.10">
    <property type="entry name" value="Leucine-rich Repeat Variant"/>
    <property type="match status" value="1"/>
</dbReference>
<dbReference type="PANTHER" id="PTHR10372:SF9">
    <property type="entry name" value="CATENIN DELTA-2"/>
    <property type="match status" value="1"/>
</dbReference>
<keyword evidence="3" id="KW-0677">Repeat</keyword>
<feature type="region of interest" description="Disordered" evidence="7">
    <location>
        <begin position="95"/>
        <end position="202"/>
    </location>
</feature>
<feature type="compositionally biased region" description="Low complexity" evidence="7">
    <location>
        <begin position="169"/>
        <end position="186"/>
    </location>
</feature>
<dbReference type="GO" id="GO:0005912">
    <property type="term" value="C:adherens junction"/>
    <property type="evidence" value="ECO:0007669"/>
    <property type="project" value="TreeGrafter"/>
</dbReference>
<dbReference type="SMART" id="SM00185">
    <property type="entry name" value="ARM"/>
    <property type="match status" value="2"/>
</dbReference>
<keyword evidence="9" id="KW-1185">Reference proteome</keyword>
<dbReference type="OMA" id="HITIYEG"/>
<feature type="compositionally biased region" description="Polar residues" evidence="7">
    <location>
        <begin position="99"/>
        <end position="150"/>
    </location>
</feature>
<evidence type="ECO:0000256" key="5">
    <source>
        <dbReference type="ARBA" id="ARBA00022949"/>
    </source>
</evidence>
<dbReference type="SUPFAM" id="SSF48371">
    <property type="entry name" value="ARM repeat"/>
    <property type="match status" value="1"/>
</dbReference>
<feature type="compositionally biased region" description="Polar residues" evidence="7">
    <location>
        <begin position="298"/>
        <end position="312"/>
    </location>
</feature>
<dbReference type="Proteomes" id="UP000287033">
    <property type="component" value="Unassembled WGS sequence"/>
</dbReference>
<protein>
    <submittedName>
        <fullName evidence="8">Uncharacterized protein</fullName>
    </submittedName>
</protein>
<evidence type="ECO:0000256" key="4">
    <source>
        <dbReference type="ARBA" id="ARBA00022889"/>
    </source>
</evidence>
<evidence type="ECO:0000256" key="1">
    <source>
        <dbReference type="ARBA" id="ARBA00004282"/>
    </source>
</evidence>
<proteinExistence type="inferred from homology"/>
<dbReference type="PROSITE" id="PS50176">
    <property type="entry name" value="ARM_REPEAT"/>
    <property type="match status" value="1"/>
</dbReference>
<evidence type="ECO:0000313" key="8">
    <source>
        <dbReference type="EMBL" id="GCC27812.1"/>
    </source>
</evidence>
<evidence type="ECO:0000256" key="2">
    <source>
        <dbReference type="ARBA" id="ARBA00005462"/>
    </source>
</evidence>
<name>A0A401SBP1_CHIPU</name>
<dbReference type="InterPro" id="IPR016024">
    <property type="entry name" value="ARM-type_fold"/>
</dbReference>
<feature type="compositionally biased region" description="Polar residues" evidence="7">
    <location>
        <begin position="221"/>
        <end position="231"/>
    </location>
</feature>
<feature type="compositionally biased region" description="Polar residues" evidence="7">
    <location>
        <begin position="418"/>
        <end position="435"/>
    </location>
</feature>
<accession>A0A401SBP1</accession>
<evidence type="ECO:0000256" key="3">
    <source>
        <dbReference type="ARBA" id="ARBA00022737"/>
    </source>
</evidence>
<feature type="region of interest" description="Disordered" evidence="7">
    <location>
        <begin position="459"/>
        <end position="487"/>
    </location>
</feature>
<feature type="region of interest" description="Disordered" evidence="7">
    <location>
        <begin position="221"/>
        <end position="271"/>
    </location>
</feature>
<reference evidence="8 9" key="1">
    <citation type="journal article" date="2018" name="Nat. Ecol. Evol.">
        <title>Shark genomes provide insights into elasmobranch evolution and the origin of vertebrates.</title>
        <authorList>
            <person name="Hara Y"/>
            <person name="Yamaguchi K"/>
            <person name="Onimaru K"/>
            <person name="Kadota M"/>
            <person name="Koyanagi M"/>
            <person name="Keeley SD"/>
            <person name="Tatsumi K"/>
            <person name="Tanaka K"/>
            <person name="Motone F"/>
            <person name="Kageyama Y"/>
            <person name="Nozu R"/>
            <person name="Adachi N"/>
            <person name="Nishimura O"/>
            <person name="Nakagawa R"/>
            <person name="Tanegashima C"/>
            <person name="Kiyatake I"/>
            <person name="Matsumoto R"/>
            <person name="Murakumo K"/>
            <person name="Nishida K"/>
            <person name="Terakita A"/>
            <person name="Kuratani S"/>
            <person name="Sato K"/>
            <person name="Hyodo S Kuraku.S."/>
        </authorList>
    </citation>
    <scope>NUCLEOTIDE SEQUENCE [LARGE SCALE GENOMIC DNA]</scope>
</reference>
<feature type="compositionally biased region" description="Low complexity" evidence="7">
    <location>
        <begin position="286"/>
        <end position="297"/>
    </location>
</feature>
<gene>
    <name evidence="8" type="ORF">chiPu_0006238</name>
</gene>
<dbReference type="Pfam" id="PF00514">
    <property type="entry name" value="Arm"/>
    <property type="match status" value="2"/>
</dbReference>
<dbReference type="STRING" id="137246.A0A401SBP1"/>
<sequence length="629" mass="68189">MLRQVPLARTSSELQFERLTRELEAERQIVASQLERCKLGSDTGSMSSISSTEDSFRWHIQDAQKSADDEIASGLELVDSCLRSLQESGILDHHEYSSTERSNPLSQSASHINANPEGSYQYSGSYHSNQTLSRGDSTTSQLSGRTSSGQIGAGVGVHNYSQVNRIGDSSRTSGSESSPSHSASQSREAFVPSQGSAFRLPDSQHPSSVYYVSATLPAQRVSSPMSLQRTGSPPKLQRAGSAAESSVYSAQRLASPKQMASPSRLSKSYSTSSPVNIVVSSAALSPSPPAIAATSPAHQASSVQPSYATLSPTKRLGHPSDPYGKHPQDLYERSTLQRPGSLAASSRASYSSQHSHLGPDLRPLQSPEHHINPIYEDRVYQKPPMRSLSQSQGDPLQASFAGTYRTSTAPPSPAVDSVSLQRTGSQNTATYQRPSYATGPAANYGDPYRTLQYCPSVESPYSKSGPAIPPEGTLARSPSIDSIQKDPREFGWRDPELPEVIQMLQHQFPSVQSNAAAYLQHLCFGDNKIKAEIRRQGGIQLLVDLLDHRMQEVHRSACGALRNLVYGKANDDNKIALKNCGGIPALVRLLRKTPDVEIRELVTDWTLVIHHVMDTFEINAGVITNGIIV</sequence>
<dbReference type="GO" id="GO:0005737">
    <property type="term" value="C:cytoplasm"/>
    <property type="evidence" value="ECO:0007669"/>
    <property type="project" value="TreeGrafter"/>
</dbReference>
<dbReference type="GO" id="GO:0060997">
    <property type="term" value="P:dendritic spine morphogenesis"/>
    <property type="evidence" value="ECO:0007669"/>
    <property type="project" value="TreeGrafter"/>
</dbReference>
<comment type="subcellular location">
    <subcellularLocation>
        <location evidence="1">Cell junction</location>
    </subcellularLocation>
</comment>
<dbReference type="EMBL" id="BEZZ01000178">
    <property type="protein sequence ID" value="GCC27812.1"/>
    <property type="molecule type" value="Genomic_DNA"/>
</dbReference>
<evidence type="ECO:0000256" key="6">
    <source>
        <dbReference type="PROSITE-ProRule" id="PRU00259"/>
    </source>
</evidence>
<feature type="compositionally biased region" description="Low complexity" evidence="7">
    <location>
        <begin position="341"/>
        <end position="355"/>
    </location>
</feature>
<evidence type="ECO:0000313" key="9">
    <source>
        <dbReference type="Proteomes" id="UP000287033"/>
    </source>
</evidence>
<dbReference type="GO" id="GO:0014069">
    <property type="term" value="C:postsynaptic density"/>
    <property type="evidence" value="ECO:0007669"/>
    <property type="project" value="TreeGrafter"/>
</dbReference>
<feature type="compositionally biased region" description="Basic and acidic residues" evidence="7">
    <location>
        <begin position="323"/>
        <end position="332"/>
    </location>
</feature>
<dbReference type="GO" id="GO:0098609">
    <property type="term" value="P:cell-cell adhesion"/>
    <property type="evidence" value="ECO:0007669"/>
    <property type="project" value="InterPro"/>
</dbReference>
<feature type="repeat" description="ARM" evidence="6">
    <location>
        <begin position="537"/>
        <end position="570"/>
    </location>
</feature>
<dbReference type="InterPro" id="IPR000225">
    <property type="entry name" value="Armadillo"/>
</dbReference>
<dbReference type="AlphaFoldDB" id="A0A401SBP1"/>
<keyword evidence="5" id="KW-0965">Cell junction</keyword>
<organism evidence="8 9">
    <name type="scientific">Chiloscyllium punctatum</name>
    <name type="common">Brownbanded bambooshark</name>
    <name type="synonym">Hemiscyllium punctatum</name>
    <dbReference type="NCBI Taxonomy" id="137246"/>
    <lineage>
        <taxon>Eukaryota</taxon>
        <taxon>Metazoa</taxon>
        <taxon>Chordata</taxon>
        <taxon>Craniata</taxon>
        <taxon>Vertebrata</taxon>
        <taxon>Chondrichthyes</taxon>
        <taxon>Elasmobranchii</taxon>
        <taxon>Galeomorphii</taxon>
        <taxon>Galeoidea</taxon>
        <taxon>Orectolobiformes</taxon>
        <taxon>Hemiscylliidae</taxon>
        <taxon>Chiloscyllium</taxon>
    </lineage>
</organism>
<feature type="region of interest" description="Disordered" evidence="7">
    <location>
        <begin position="383"/>
        <end position="443"/>
    </location>
</feature>
<dbReference type="PANTHER" id="PTHR10372">
    <property type="entry name" value="PLAKOPHILLIN-RELATED"/>
    <property type="match status" value="1"/>
</dbReference>
<comment type="similarity">
    <text evidence="2">Belongs to the beta-catenin family.</text>
</comment>
<comment type="caution">
    <text evidence="8">The sequence shown here is derived from an EMBL/GenBank/DDBJ whole genome shotgun (WGS) entry which is preliminary data.</text>
</comment>
<dbReference type="GO" id="GO:0005886">
    <property type="term" value="C:plasma membrane"/>
    <property type="evidence" value="ECO:0007669"/>
    <property type="project" value="TreeGrafter"/>
</dbReference>